<reference evidence="2 4" key="2">
    <citation type="journal article" date="2013" name="Nature">
        <title>Insights into bilaterian evolution from three spiralian genomes.</title>
        <authorList>
            <person name="Simakov O."/>
            <person name="Marletaz F."/>
            <person name="Cho S.J."/>
            <person name="Edsinger-Gonzales E."/>
            <person name="Havlak P."/>
            <person name="Hellsten U."/>
            <person name="Kuo D.H."/>
            <person name="Larsson T."/>
            <person name="Lv J."/>
            <person name="Arendt D."/>
            <person name="Savage R."/>
            <person name="Osoegawa K."/>
            <person name="de Jong P."/>
            <person name="Grimwood J."/>
            <person name="Chapman J.A."/>
            <person name="Shapiro H."/>
            <person name="Aerts A."/>
            <person name="Otillar R.P."/>
            <person name="Terry A.Y."/>
            <person name="Boore J.L."/>
            <person name="Grigoriev I.V."/>
            <person name="Lindberg D.R."/>
            <person name="Seaver E.C."/>
            <person name="Weisblat D.A."/>
            <person name="Putnam N.H."/>
            <person name="Rokhsar D.S."/>
        </authorList>
    </citation>
    <scope>NUCLEOTIDE SEQUENCE</scope>
</reference>
<gene>
    <name evidence="3" type="primary">20212003</name>
    <name evidence="2" type="ORF">HELRODRAFT_191636</name>
</gene>
<feature type="region of interest" description="Disordered" evidence="1">
    <location>
        <begin position="143"/>
        <end position="174"/>
    </location>
</feature>
<dbReference type="PANTHER" id="PTHR16148:SF14">
    <property type="entry name" value="MYND-TYPE DOMAIN-CONTAINING PROTEIN"/>
    <property type="match status" value="1"/>
</dbReference>
<dbReference type="GeneID" id="20212003"/>
<name>T1FT56_HELRO</name>
<dbReference type="EnsemblMetazoa" id="HelroT191636">
    <property type="protein sequence ID" value="HelroP191636"/>
    <property type="gene ID" value="HelroG191636"/>
</dbReference>
<reference evidence="3" key="3">
    <citation type="submission" date="2015-06" db="UniProtKB">
        <authorList>
            <consortium name="EnsemblMetazoa"/>
        </authorList>
    </citation>
    <scope>IDENTIFICATION</scope>
</reference>
<keyword evidence="4" id="KW-1185">Reference proteome</keyword>
<reference evidence="4" key="1">
    <citation type="submission" date="2012-12" db="EMBL/GenBank/DDBJ databases">
        <authorList>
            <person name="Hellsten U."/>
            <person name="Grimwood J."/>
            <person name="Chapman J.A."/>
            <person name="Shapiro H."/>
            <person name="Aerts A."/>
            <person name="Otillar R.P."/>
            <person name="Terry A.Y."/>
            <person name="Boore J.L."/>
            <person name="Simakov O."/>
            <person name="Marletaz F."/>
            <person name="Cho S.-J."/>
            <person name="Edsinger-Gonzales E."/>
            <person name="Havlak P."/>
            <person name="Kuo D.-H."/>
            <person name="Larsson T."/>
            <person name="Lv J."/>
            <person name="Arendt D."/>
            <person name="Savage R."/>
            <person name="Osoegawa K."/>
            <person name="de Jong P."/>
            <person name="Lindberg D.R."/>
            <person name="Seaver E.C."/>
            <person name="Weisblat D.A."/>
            <person name="Putnam N.H."/>
            <person name="Grigoriev I.V."/>
            <person name="Rokhsar D.S."/>
        </authorList>
    </citation>
    <scope>NUCLEOTIDE SEQUENCE</scope>
</reference>
<feature type="compositionally biased region" description="Low complexity" evidence="1">
    <location>
        <begin position="408"/>
        <end position="427"/>
    </location>
</feature>
<feature type="compositionally biased region" description="Acidic residues" evidence="1">
    <location>
        <begin position="70"/>
        <end position="81"/>
    </location>
</feature>
<sequence>MNGSELEEADVINAPVVLLMMSERQRKGSLYRKSQSSFELDKLSSPTTKNDNNSNLNHNNNNNNKITISNDDDDDDEDEGTDDRFQITNFGVNSDVNMLKIANNIHNNINNNNNMMPKNSSFNDSLIYYSSVRKTINNINKTSTLPTFTSNNNSAITQQQQQRQQQHQQQQHQQPLVTSAEDLITFGSSDSSCISIEFDPLKQQHSTASLNSNNSHNNNTNIANINATITNNDDTFNNNKTSSTTTTDEGPPLAPIRPSRMKPVARVTRPVNTISTDLLPSTTVPHQHMPPQLAPPQLTPPQPMPRRRDTTNTSYNHHRVNTYMSQSSAHSRNGVVISDWIDCVATDAATAATTVAVTATAATTSTATTVAAPIAGSGADEKASQNYVDVIFDLNCLVKSVNDKLGDNNSINSSNTSNNNNNNNNTNKTKQGSTAVINATTNIPPNVASSTSFLPTTTSFAATTKTSSLSPPRQTRQSLAEQIKQARTAFIQSDLTIPIPPPGFDSFDPLSTGQLIIDDQSRSGSTNSDQSKLSIFHLEPSQRSSADLNQASRLDDQLLKEWNLLTLTSSTNATTTTTNTTTSLQPQRPVTSYQYNKSMPDLVSQLQQQQQLHQQPHHNINNSSKMLTQQQLQQLYTQRQMPPQYQQQQHQQRPNSRFYLKPQLVPYPCRIQSSTSSPTNTQYQISNMIRMPNYFSPDFSPTTQKYSTLPHFTVPTRFYANLLYDKNTLTTNTDSNTNSGIGTLLFGAPSFEARSVARKLCAMSTNNTTNNNKDNTNNNNNVNNNNKNNNKEWETFD</sequence>
<feature type="region of interest" description="Disordered" evidence="1">
    <location>
        <begin position="230"/>
        <end position="264"/>
    </location>
</feature>
<dbReference type="HOGENOM" id="CLU_352768_0_0_1"/>
<feature type="region of interest" description="Disordered" evidence="1">
    <location>
        <begin position="28"/>
        <end position="83"/>
    </location>
</feature>
<evidence type="ECO:0000313" key="2">
    <source>
        <dbReference type="EMBL" id="ESO04584.1"/>
    </source>
</evidence>
<evidence type="ECO:0000313" key="4">
    <source>
        <dbReference type="Proteomes" id="UP000015101"/>
    </source>
</evidence>
<dbReference type="Proteomes" id="UP000015101">
    <property type="component" value="Unassembled WGS sequence"/>
</dbReference>
<organism evidence="3 4">
    <name type="scientific">Helobdella robusta</name>
    <name type="common">Californian leech</name>
    <dbReference type="NCBI Taxonomy" id="6412"/>
    <lineage>
        <taxon>Eukaryota</taxon>
        <taxon>Metazoa</taxon>
        <taxon>Spiralia</taxon>
        <taxon>Lophotrochozoa</taxon>
        <taxon>Annelida</taxon>
        <taxon>Clitellata</taxon>
        <taxon>Hirudinea</taxon>
        <taxon>Rhynchobdellida</taxon>
        <taxon>Glossiphoniidae</taxon>
        <taxon>Helobdella</taxon>
    </lineage>
</organism>
<feature type="region of interest" description="Disordered" evidence="1">
    <location>
        <begin position="408"/>
        <end position="430"/>
    </location>
</feature>
<evidence type="ECO:0000313" key="3">
    <source>
        <dbReference type="EnsemblMetazoa" id="HelroP191636"/>
    </source>
</evidence>
<dbReference type="RefSeq" id="XP_009017163.1">
    <property type="nucleotide sequence ID" value="XM_009018915.1"/>
</dbReference>
<dbReference type="GO" id="GO:0005654">
    <property type="term" value="C:nucleoplasm"/>
    <property type="evidence" value="ECO:0000318"/>
    <property type="project" value="GO_Central"/>
</dbReference>
<dbReference type="EMBL" id="AMQM01004128">
    <property type="status" value="NOT_ANNOTATED_CDS"/>
    <property type="molecule type" value="Genomic_DNA"/>
</dbReference>
<dbReference type="EMBL" id="KB096457">
    <property type="protein sequence ID" value="ESO04584.1"/>
    <property type="molecule type" value="Genomic_DNA"/>
</dbReference>
<feature type="compositionally biased region" description="Polar residues" evidence="1">
    <location>
        <begin position="32"/>
        <end position="48"/>
    </location>
</feature>
<dbReference type="InParanoid" id="T1FT56"/>
<feature type="compositionally biased region" description="Low complexity" evidence="1">
    <location>
        <begin position="158"/>
        <end position="174"/>
    </location>
</feature>
<feature type="compositionally biased region" description="Low complexity" evidence="1">
    <location>
        <begin position="230"/>
        <end position="248"/>
    </location>
</feature>
<feature type="region of interest" description="Disordered" evidence="1">
    <location>
        <begin position="285"/>
        <end position="313"/>
    </location>
</feature>
<dbReference type="AlphaFoldDB" id="T1FT56"/>
<feature type="compositionally biased region" description="Pro residues" evidence="1">
    <location>
        <begin position="292"/>
        <end position="304"/>
    </location>
</feature>
<feature type="compositionally biased region" description="Polar residues" evidence="1">
    <location>
        <begin position="143"/>
        <end position="157"/>
    </location>
</feature>
<proteinExistence type="predicted"/>
<dbReference type="CTD" id="20212003"/>
<dbReference type="KEGG" id="hro:HELRODRAFT_191636"/>
<feature type="compositionally biased region" description="Low complexity" evidence="1">
    <location>
        <begin position="49"/>
        <end position="69"/>
    </location>
</feature>
<feature type="compositionally biased region" description="Low complexity" evidence="1">
    <location>
        <begin position="765"/>
        <end position="788"/>
    </location>
</feature>
<evidence type="ECO:0000256" key="1">
    <source>
        <dbReference type="SAM" id="MobiDB-lite"/>
    </source>
</evidence>
<protein>
    <submittedName>
        <fullName evidence="2 3">Uncharacterized protein</fullName>
    </submittedName>
</protein>
<feature type="region of interest" description="Disordered" evidence="1">
    <location>
        <begin position="765"/>
        <end position="797"/>
    </location>
</feature>
<dbReference type="PANTHER" id="PTHR16148">
    <property type="entry name" value="NF-KAPPA-B-REPRESSING FACTOR-RELATED"/>
    <property type="match status" value="1"/>
</dbReference>
<dbReference type="GO" id="GO:0005730">
    <property type="term" value="C:nucleolus"/>
    <property type="evidence" value="ECO:0000318"/>
    <property type="project" value="GO_Central"/>
</dbReference>
<accession>T1FT56</accession>